<gene>
    <name evidence="2" type="ORF">GCM10010387_16130</name>
</gene>
<proteinExistence type="predicted"/>
<sequence>MTPEQTRAGTALVLIRRLIQHQGLTAEEAAAAVAQVHRGDTGPHTRLVAEEAASLMREAFAPIHVFMEALRPAAEAIAPVMAQLGRALRAAVPQPVNAPARTRPPWASPYGPPPRRRLP</sequence>
<reference evidence="2" key="2">
    <citation type="submission" date="2020-09" db="EMBL/GenBank/DDBJ databases">
        <authorList>
            <person name="Sun Q."/>
            <person name="Ohkuma M."/>
        </authorList>
    </citation>
    <scope>NUCLEOTIDE SEQUENCE</scope>
    <source>
        <strain evidence="2">JCM 4988</strain>
    </source>
</reference>
<organism evidence="2 3">
    <name type="scientific">Streptomyces inusitatus</name>
    <dbReference type="NCBI Taxonomy" id="68221"/>
    <lineage>
        <taxon>Bacteria</taxon>
        <taxon>Bacillati</taxon>
        <taxon>Actinomycetota</taxon>
        <taxon>Actinomycetes</taxon>
        <taxon>Kitasatosporales</taxon>
        <taxon>Streptomycetaceae</taxon>
        <taxon>Streptomyces</taxon>
    </lineage>
</organism>
<keyword evidence="3" id="KW-1185">Reference proteome</keyword>
<evidence type="ECO:0000313" key="2">
    <source>
        <dbReference type="EMBL" id="GGZ23697.1"/>
    </source>
</evidence>
<dbReference type="Proteomes" id="UP000630936">
    <property type="component" value="Unassembled WGS sequence"/>
</dbReference>
<dbReference type="RefSeq" id="WP_190122231.1">
    <property type="nucleotide sequence ID" value="NZ_BMWG01000003.1"/>
</dbReference>
<reference evidence="2" key="1">
    <citation type="journal article" date="2014" name="Int. J. Syst. Evol. Microbiol.">
        <title>Complete genome sequence of Corynebacterium casei LMG S-19264T (=DSM 44701T), isolated from a smear-ripened cheese.</title>
        <authorList>
            <consortium name="US DOE Joint Genome Institute (JGI-PGF)"/>
            <person name="Walter F."/>
            <person name="Albersmeier A."/>
            <person name="Kalinowski J."/>
            <person name="Ruckert C."/>
        </authorList>
    </citation>
    <scope>NUCLEOTIDE SEQUENCE</scope>
    <source>
        <strain evidence="2">JCM 4988</strain>
    </source>
</reference>
<protein>
    <submittedName>
        <fullName evidence="2">Uncharacterized protein</fullName>
    </submittedName>
</protein>
<evidence type="ECO:0000256" key="1">
    <source>
        <dbReference type="SAM" id="MobiDB-lite"/>
    </source>
</evidence>
<evidence type="ECO:0000313" key="3">
    <source>
        <dbReference type="Proteomes" id="UP000630936"/>
    </source>
</evidence>
<accession>A0A918UNZ2</accession>
<name>A0A918UNZ2_9ACTN</name>
<dbReference type="AlphaFoldDB" id="A0A918UNZ2"/>
<dbReference type="EMBL" id="BMWG01000003">
    <property type="protein sequence ID" value="GGZ23697.1"/>
    <property type="molecule type" value="Genomic_DNA"/>
</dbReference>
<feature type="region of interest" description="Disordered" evidence="1">
    <location>
        <begin position="95"/>
        <end position="119"/>
    </location>
</feature>
<comment type="caution">
    <text evidence="2">The sequence shown here is derived from an EMBL/GenBank/DDBJ whole genome shotgun (WGS) entry which is preliminary data.</text>
</comment>